<dbReference type="Gene3D" id="4.10.240.10">
    <property type="entry name" value="Zn(2)-C6 fungal-type DNA-binding domain"/>
    <property type="match status" value="1"/>
</dbReference>
<dbReference type="OrthoDB" id="3464031at2759"/>
<keyword evidence="4" id="KW-0539">Nucleus</keyword>
<dbReference type="EMBL" id="KZ613937">
    <property type="protein sequence ID" value="PMD48004.1"/>
    <property type="molecule type" value="Genomic_DNA"/>
</dbReference>
<dbReference type="GO" id="GO:0005634">
    <property type="term" value="C:nucleus"/>
    <property type="evidence" value="ECO:0007669"/>
    <property type="project" value="UniProtKB-SubCell"/>
</dbReference>
<evidence type="ECO:0000256" key="3">
    <source>
        <dbReference type="ARBA" id="ARBA00023125"/>
    </source>
</evidence>
<gene>
    <name evidence="7" type="ORF">L207DRAFT_505104</name>
</gene>
<dbReference type="PANTHER" id="PTHR46910:SF3">
    <property type="entry name" value="HALOTOLERANCE PROTEIN 9-RELATED"/>
    <property type="match status" value="1"/>
</dbReference>
<dbReference type="CDD" id="cd00067">
    <property type="entry name" value="GAL4"/>
    <property type="match status" value="1"/>
</dbReference>
<evidence type="ECO:0000256" key="4">
    <source>
        <dbReference type="ARBA" id="ARBA00023242"/>
    </source>
</evidence>
<evidence type="ECO:0000256" key="5">
    <source>
        <dbReference type="SAM" id="MobiDB-lite"/>
    </source>
</evidence>
<keyword evidence="3" id="KW-0238">DNA-binding</keyword>
<dbReference type="InterPro" id="IPR001138">
    <property type="entry name" value="Zn2Cys6_DnaBD"/>
</dbReference>
<dbReference type="GO" id="GO:0008270">
    <property type="term" value="F:zinc ion binding"/>
    <property type="evidence" value="ECO:0007669"/>
    <property type="project" value="InterPro"/>
</dbReference>
<feature type="domain" description="Zn(2)-C6 fungal-type" evidence="6">
    <location>
        <begin position="9"/>
        <end position="41"/>
    </location>
</feature>
<dbReference type="InterPro" id="IPR036864">
    <property type="entry name" value="Zn2-C6_fun-type_DNA-bd_sf"/>
</dbReference>
<dbReference type="InterPro" id="IPR050987">
    <property type="entry name" value="AtrR-like"/>
</dbReference>
<dbReference type="GO" id="GO:0000981">
    <property type="term" value="F:DNA-binding transcription factor activity, RNA polymerase II-specific"/>
    <property type="evidence" value="ECO:0007669"/>
    <property type="project" value="InterPro"/>
</dbReference>
<keyword evidence="8" id="KW-1185">Reference proteome</keyword>
<reference evidence="7 8" key="1">
    <citation type="submission" date="2016-04" db="EMBL/GenBank/DDBJ databases">
        <title>A degradative enzymes factory behind the ericoid mycorrhizal symbiosis.</title>
        <authorList>
            <consortium name="DOE Joint Genome Institute"/>
            <person name="Martino E."/>
            <person name="Morin E."/>
            <person name="Grelet G."/>
            <person name="Kuo A."/>
            <person name="Kohler A."/>
            <person name="Daghino S."/>
            <person name="Barry K."/>
            <person name="Choi C."/>
            <person name="Cichocki N."/>
            <person name="Clum A."/>
            <person name="Copeland A."/>
            <person name="Hainaut M."/>
            <person name="Haridas S."/>
            <person name="Labutti K."/>
            <person name="Lindquist E."/>
            <person name="Lipzen A."/>
            <person name="Khouja H.-R."/>
            <person name="Murat C."/>
            <person name="Ohm R."/>
            <person name="Olson A."/>
            <person name="Spatafora J."/>
            <person name="Veneault-Fourrey C."/>
            <person name="Henrissat B."/>
            <person name="Grigoriev I."/>
            <person name="Martin F."/>
            <person name="Perotto S."/>
        </authorList>
    </citation>
    <scope>NUCLEOTIDE SEQUENCE [LARGE SCALE GENOMIC DNA]</scope>
    <source>
        <strain evidence="7 8">F</strain>
    </source>
</reference>
<dbReference type="CDD" id="cd12148">
    <property type="entry name" value="fungal_TF_MHR"/>
    <property type="match status" value="1"/>
</dbReference>
<dbReference type="GO" id="GO:0003677">
    <property type="term" value="F:DNA binding"/>
    <property type="evidence" value="ECO:0007669"/>
    <property type="project" value="UniProtKB-KW"/>
</dbReference>
<sequence>MSSVKAKKACANCYQKKIRCDWNEAAAKCVFCTSHDLQCYIPDSTKPVQRTAIRDTLIDIQARLERLESQRTSSAQPFPVSKSNQAMKASNVDPYPMSIDLSIAGPSTDHTPILETESDRRISSIDPQVLAIDNSRIQLSEHTGLADRTGTEGSSSRSNVASVQTYLGNSSTWELLAEGISRSSNTVDTSDFRRNIDLLYKEDRSILQDSQYFSLNLLAQFPHLTPELIILYSSHYALEAPFITLHWPSLKIIIEQGLSTGKWSCQGQVACVLLYLAFGSSQVPNYGPEECQMYFAKAWSMLSDLILHQDLWSLKAVTLMVHWLQGGALPNQCYALIGSAIRIGVGLGIHVHGEIPNIHAIEAEEARRSLWLCYIMDTTLSAILGRPGTSLDMSKITLPTTFATFDAHLHDTDEKLCVADREAVFLFHDTIEIVRTRTSLLRKSGADEIYDPVQILDRFEQIRASSQLEQSIQVSEGPPTIRATIYALCNNTSIIVTDRVLGQARSKNISPESVSAATRSIALIIQSHSKGLTMCLWMWLYYAFTSAVGLFISVLADPLHKDATLHLAFISDVENICSQLAKHSPGASRVMKVTREMGKVGFQIMKSSAKRKASEELQRSKGKSVRVEDSSEESNKEHVYESVVDGSAHVGFEEDPWLTLPVDFSWDHWDQYLGHIAP</sequence>
<evidence type="ECO:0000313" key="7">
    <source>
        <dbReference type="EMBL" id="PMD48004.1"/>
    </source>
</evidence>
<proteinExistence type="predicted"/>
<dbReference type="SMART" id="SM00906">
    <property type="entry name" value="Fungal_trans"/>
    <property type="match status" value="1"/>
</dbReference>
<dbReference type="GO" id="GO:0006351">
    <property type="term" value="P:DNA-templated transcription"/>
    <property type="evidence" value="ECO:0007669"/>
    <property type="project" value="InterPro"/>
</dbReference>
<dbReference type="Pfam" id="PF04082">
    <property type="entry name" value="Fungal_trans"/>
    <property type="match status" value="1"/>
</dbReference>
<name>A0A2J6SB68_HYAVF</name>
<accession>A0A2J6SB68</accession>
<dbReference type="InterPro" id="IPR007219">
    <property type="entry name" value="XnlR_reg_dom"/>
</dbReference>
<dbReference type="PANTHER" id="PTHR46910">
    <property type="entry name" value="TRANSCRIPTION FACTOR PDR1"/>
    <property type="match status" value="1"/>
</dbReference>
<evidence type="ECO:0000313" key="8">
    <source>
        <dbReference type="Proteomes" id="UP000235786"/>
    </source>
</evidence>
<dbReference type="SUPFAM" id="SSF57701">
    <property type="entry name" value="Zn2/Cys6 DNA-binding domain"/>
    <property type="match status" value="1"/>
</dbReference>
<dbReference type="STRING" id="1149755.A0A2J6SB68"/>
<dbReference type="PROSITE" id="PS50048">
    <property type="entry name" value="ZN2_CY6_FUNGAL_2"/>
    <property type="match status" value="1"/>
</dbReference>
<dbReference type="Proteomes" id="UP000235786">
    <property type="component" value="Unassembled WGS sequence"/>
</dbReference>
<dbReference type="AlphaFoldDB" id="A0A2J6SB68"/>
<evidence type="ECO:0000256" key="1">
    <source>
        <dbReference type="ARBA" id="ARBA00004123"/>
    </source>
</evidence>
<feature type="region of interest" description="Disordered" evidence="5">
    <location>
        <begin position="611"/>
        <end position="639"/>
    </location>
</feature>
<protein>
    <recommendedName>
        <fullName evidence="6">Zn(2)-C6 fungal-type domain-containing protein</fullName>
    </recommendedName>
</protein>
<keyword evidence="2" id="KW-0479">Metal-binding</keyword>
<organism evidence="7 8">
    <name type="scientific">Hyaloscypha variabilis (strain UAMH 11265 / GT02V1 / F)</name>
    <name type="common">Meliniomyces variabilis</name>
    <dbReference type="NCBI Taxonomy" id="1149755"/>
    <lineage>
        <taxon>Eukaryota</taxon>
        <taxon>Fungi</taxon>
        <taxon>Dikarya</taxon>
        <taxon>Ascomycota</taxon>
        <taxon>Pezizomycotina</taxon>
        <taxon>Leotiomycetes</taxon>
        <taxon>Helotiales</taxon>
        <taxon>Hyaloscyphaceae</taxon>
        <taxon>Hyaloscypha</taxon>
        <taxon>Hyaloscypha variabilis</taxon>
    </lineage>
</organism>
<evidence type="ECO:0000259" key="6">
    <source>
        <dbReference type="PROSITE" id="PS50048"/>
    </source>
</evidence>
<feature type="compositionally biased region" description="Basic and acidic residues" evidence="5">
    <location>
        <begin position="612"/>
        <end position="639"/>
    </location>
</feature>
<comment type="subcellular location">
    <subcellularLocation>
        <location evidence="1">Nucleus</location>
    </subcellularLocation>
</comment>
<evidence type="ECO:0000256" key="2">
    <source>
        <dbReference type="ARBA" id="ARBA00022723"/>
    </source>
</evidence>